<name>A0A395M0A8_9BACT</name>
<feature type="domain" description="Glycosyltransferase 2-like" evidence="7">
    <location>
        <begin position="41"/>
        <end position="214"/>
    </location>
</feature>
<feature type="transmembrane region" description="Helical" evidence="6">
    <location>
        <begin position="170"/>
        <end position="189"/>
    </location>
</feature>
<sequence length="380" mass="42918">MLLYYQIFILACLLVFFGILVKNLFDLHFFSRAATAFPSVSILVPARNEAHNIERCVTSLLEQDYPCFEVLVLNDHSTDNTGEILARLQCRDARLKVLNGKDLPHGWLGKAWACQQLSEAATGELLLFTDADTVHRPDAVRRAVATLLSTQSDMLTAVPYQIMISFWEKIGVPLVHFLIMCFLPLSQVWNSRNTAFAFACGQFILFRRAFYERIGGHAAVRTALVEDVWLVKATKRAGGKATVFNGIDVVSCRMYDSLAAVWQGFSKNLFAGVNYNYAGMFGIVLMMSACFIAPYFFVLCSFFVEPFSVSWFWLPLVHILLAIVMRLIIAWRFKLPTLSAWLHLLSIGLFVAIALNSMQLIWSGKGAEWKGRRYDFSKSS</sequence>
<dbReference type="InterPro" id="IPR001173">
    <property type="entry name" value="Glyco_trans_2-like"/>
</dbReference>
<dbReference type="SUPFAM" id="SSF53448">
    <property type="entry name" value="Nucleotide-diphospho-sugar transferases"/>
    <property type="match status" value="1"/>
</dbReference>
<protein>
    <submittedName>
        <fullName evidence="8">Glycosyltransferase</fullName>
    </submittedName>
</protein>
<dbReference type="Proteomes" id="UP000266389">
    <property type="component" value="Unassembled WGS sequence"/>
</dbReference>
<dbReference type="InterPro" id="IPR029044">
    <property type="entry name" value="Nucleotide-diphossugar_trans"/>
</dbReference>
<evidence type="ECO:0000256" key="5">
    <source>
        <dbReference type="ARBA" id="ARBA00023136"/>
    </source>
</evidence>
<evidence type="ECO:0000256" key="4">
    <source>
        <dbReference type="ARBA" id="ARBA00022679"/>
    </source>
</evidence>
<dbReference type="GO" id="GO:0016757">
    <property type="term" value="F:glycosyltransferase activity"/>
    <property type="evidence" value="ECO:0007669"/>
    <property type="project" value="UniProtKB-KW"/>
</dbReference>
<evidence type="ECO:0000256" key="2">
    <source>
        <dbReference type="ARBA" id="ARBA00022475"/>
    </source>
</evidence>
<reference evidence="8 9" key="1">
    <citation type="journal article" date="2011" name="ISME J.">
        <title>Community ecology of hot spring cyanobacterial mats: predominant populations and their functional potential.</title>
        <authorList>
            <person name="Klatt C.G."/>
            <person name="Wood J.M."/>
            <person name="Rusch D.B."/>
            <person name="Bateson M.M."/>
            <person name="Hamamura N."/>
            <person name="Heidelberg J.F."/>
            <person name="Grossman A.R."/>
            <person name="Bhaya D."/>
            <person name="Cohan F.M."/>
            <person name="Kuhl M."/>
            <person name="Bryant D.A."/>
            <person name="Ward D.M."/>
        </authorList>
    </citation>
    <scope>NUCLEOTIDE SEQUENCE [LARGE SCALE GENOMIC DNA]</scope>
    <source>
        <strain evidence="8">OS</strain>
    </source>
</reference>
<evidence type="ECO:0000256" key="1">
    <source>
        <dbReference type="ARBA" id="ARBA00004236"/>
    </source>
</evidence>
<evidence type="ECO:0000313" key="8">
    <source>
        <dbReference type="EMBL" id="RFM24209.1"/>
    </source>
</evidence>
<feature type="transmembrane region" description="Helical" evidence="6">
    <location>
        <begin position="277"/>
        <end position="304"/>
    </location>
</feature>
<evidence type="ECO:0000313" key="9">
    <source>
        <dbReference type="Proteomes" id="UP000266389"/>
    </source>
</evidence>
<proteinExistence type="predicted"/>
<comment type="subcellular location">
    <subcellularLocation>
        <location evidence="1">Cell membrane</location>
    </subcellularLocation>
</comment>
<evidence type="ECO:0000256" key="3">
    <source>
        <dbReference type="ARBA" id="ARBA00022676"/>
    </source>
</evidence>
<keyword evidence="2" id="KW-1003">Cell membrane</keyword>
<keyword evidence="5 6" id="KW-0472">Membrane</keyword>
<dbReference type="Gene3D" id="3.90.550.10">
    <property type="entry name" value="Spore Coat Polysaccharide Biosynthesis Protein SpsA, Chain A"/>
    <property type="match status" value="1"/>
</dbReference>
<accession>A0A395M0A8</accession>
<comment type="caution">
    <text evidence="8">The sequence shown here is derived from an EMBL/GenBank/DDBJ whole genome shotgun (WGS) entry which is preliminary data.</text>
</comment>
<feature type="transmembrane region" description="Helical" evidence="6">
    <location>
        <begin position="310"/>
        <end position="329"/>
    </location>
</feature>
<keyword evidence="6" id="KW-0812">Transmembrane</keyword>
<dbReference type="CDD" id="cd06423">
    <property type="entry name" value="CESA_like"/>
    <property type="match status" value="1"/>
</dbReference>
<keyword evidence="4 8" id="KW-0808">Transferase</keyword>
<keyword evidence="6" id="KW-1133">Transmembrane helix</keyword>
<feature type="transmembrane region" description="Helical" evidence="6">
    <location>
        <begin position="6"/>
        <end position="25"/>
    </location>
</feature>
<evidence type="ECO:0000259" key="7">
    <source>
        <dbReference type="Pfam" id="PF00535"/>
    </source>
</evidence>
<dbReference type="EMBL" id="PHFL01000045">
    <property type="protein sequence ID" value="RFM24209.1"/>
    <property type="molecule type" value="Genomic_DNA"/>
</dbReference>
<dbReference type="PANTHER" id="PTHR43646:SF2">
    <property type="entry name" value="GLYCOSYLTRANSFERASE 2-LIKE DOMAIN-CONTAINING PROTEIN"/>
    <property type="match status" value="1"/>
</dbReference>
<dbReference type="AlphaFoldDB" id="A0A395M0A8"/>
<organism evidence="8 9">
    <name type="scientific">Candidatus Thermochlorobacter aerophilus</name>
    <dbReference type="NCBI Taxonomy" id="1868324"/>
    <lineage>
        <taxon>Bacteria</taxon>
        <taxon>Pseudomonadati</taxon>
        <taxon>Chlorobiota</taxon>
        <taxon>Chlorobiia</taxon>
        <taxon>Chlorobiales</taxon>
        <taxon>Candidatus Thermochlorobacteriaceae</taxon>
        <taxon>Candidatus Thermochlorobacter</taxon>
    </lineage>
</organism>
<gene>
    <name evidence="8" type="ORF">D0433_06995</name>
</gene>
<keyword evidence="3" id="KW-0328">Glycosyltransferase</keyword>
<dbReference type="GO" id="GO:0005886">
    <property type="term" value="C:plasma membrane"/>
    <property type="evidence" value="ECO:0007669"/>
    <property type="project" value="UniProtKB-SubCell"/>
</dbReference>
<feature type="transmembrane region" description="Helical" evidence="6">
    <location>
        <begin position="341"/>
        <end position="362"/>
    </location>
</feature>
<dbReference type="Pfam" id="PF00535">
    <property type="entry name" value="Glycos_transf_2"/>
    <property type="match status" value="1"/>
</dbReference>
<dbReference type="PANTHER" id="PTHR43646">
    <property type="entry name" value="GLYCOSYLTRANSFERASE"/>
    <property type="match status" value="1"/>
</dbReference>
<evidence type="ECO:0000256" key="6">
    <source>
        <dbReference type="SAM" id="Phobius"/>
    </source>
</evidence>